<keyword evidence="2" id="KW-1185">Reference proteome</keyword>
<reference evidence="1" key="1">
    <citation type="journal article" date="2021" name="bioRxiv">
        <title>Whole Genome Assembly and Annotation of Northern Wild Rice, Zizania palustris L., Supports a Whole Genome Duplication in the Zizania Genus.</title>
        <authorList>
            <person name="Haas M."/>
            <person name="Kono T."/>
            <person name="Macchietto M."/>
            <person name="Millas R."/>
            <person name="McGilp L."/>
            <person name="Shao M."/>
            <person name="Duquette J."/>
            <person name="Hirsch C.N."/>
            <person name="Kimball J."/>
        </authorList>
    </citation>
    <scope>NUCLEOTIDE SEQUENCE</scope>
    <source>
        <tissue evidence="1">Fresh leaf tissue</tissue>
    </source>
</reference>
<name>A0A8J5WNZ6_ZIZPA</name>
<reference evidence="1" key="2">
    <citation type="submission" date="2021-02" db="EMBL/GenBank/DDBJ databases">
        <authorList>
            <person name="Kimball J.A."/>
            <person name="Haas M.W."/>
            <person name="Macchietto M."/>
            <person name="Kono T."/>
            <person name="Duquette J."/>
            <person name="Shao M."/>
        </authorList>
    </citation>
    <scope>NUCLEOTIDE SEQUENCE</scope>
    <source>
        <tissue evidence="1">Fresh leaf tissue</tissue>
    </source>
</reference>
<dbReference type="EMBL" id="JAAALK010000080">
    <property type="protein sequence ID" value="KAG8094890.1"/>
    <property type="molecule type" value="Genomic_DNA"/>
</dbReference>
<accession>A0A8J5WNZ6</accession>
<evidence type="ECO:0000313" key="1">
    <source>
        <dbReference type="EMBL" id="KAG8094890.1"/>
    </source>
</evidence>
<evidence type="ECO:0000313" key="2">
    <source>
        <dbReference type="Proteomes" id="UP000729402"/>
    </source>
</evidence>
<proteinExistence type="predicted"/>
<organism evidence="1 2">
    <name type="scientific">Zizania palustris</name>
    <name type="common">Northern wild rice</name>
    <dbReference type="NCBI Taxonomy" id="103762"/>
    <lineage>
        <taxon>Eukaryota</taxon>
        <taxon>Viridiplantae</taxon>
        <taxon>Streptophyta</taxon>
        <taxon>Embryophyta</taxon>
        <taxon>Tracheophyta</taxon>
        <taxon>Spermatophyta</taxon>
        <taxon>Magnoliopsida</taxon>
        <taxon>Liliopsida</taxon>
        <taxon>Poales</taxon>
        <taxon>Poaceae</taxon>
        <taxon>BOP clade</taxon>
        <taxon>Oryzoideae</taxon>
        <taxon>Oryzeae</taxon>
        <taxon>Zizaniinae</taxon>
        <taxon>Zizania</taxon>
    </lineage>
</organism>
<sequence length="67" mass="7421">MGGWSTAMASWDIARSGSTCTAHSYRLEDAYCLAVTLQREPRAPKDLKGLAQDPKVFVQELESFSEI</sequence>
<gene>
    <name evidence="1" type="ORF">GUJ93_ZPchr0012g19922</name>
</gene>
<dbReference type="AlphaFoldDB" id="A0A8J5WNZ6"/>
<comment type="caution">
    <text evidence="1">The sequence shown here is derived from an EMBL/GenBank/DDBJ whole genome shotgun (WGS) entry which is preliminary data.</text>
</comment>
<dbReference type="Proteomes" id="UP000729402">
    <property type="component" value="Unassembled WGS sequence"/>
</dbReference>
<protein>
    <submittedName>
        <fullName evidence="1">Uncharacterized protein</fullName>
    </submittedName>
</protein>